<dbReference type="AlphaFoldDB" id="A0A9D1S5Z9"/>
<keyword evidence="1" id="KW-0175">Coiled coil</keyword>
<proteinExistence type="predicted"/>
<dbReference type="Proteomes" id="UP000824111">
    <property type="component" value="Unassembled WGS sequence"/>
</dbReference>
<name>A0A9D1S5Z9_9FIRM</name>
<gene>
    <name evidence="2" type="ORF">IAB04_04145</name>
</gene>
<sequence>MLSKIAALLRCDLTEFLTGVSPGSKDFLNAELTAIVAELNDKQKKLLLEIAAVLKKQE</sequence>
<evidence type="ECO:0000313" key="2">
    <source>
        <dbReference type="EMBL" id="HIU48529.1"/>
    </source>
</evidence>
<comment type="caution">
    <text evidence="2">The sequence shown here is derived from an EMBL/GenBank/DDBJ whole genome shotgun (WGS) entry which is preliminary data.</text>
</comment>
<reference evidence="2" key="2">
    <citation type="journal article" date="2021" name="PeerJ">
        <title>Extensive microbial diversity within the chicken gut microbiome revealed by metagenomics and culture.</title>
        <authorList>
            <person name="Gilroy R."/>
            <person name="Ravi A."/>
            <person name="Getino M."/>
            <person name="Pursley I."/>
            <person name="Horton D.L."/>
            <person name="Alikhan N.F."/>
            <person name="Baker D."/>
            <person name="Gharbi K."/>
            <person name="Hall N."/>
            <person name="Watson M."/>
            <person name="Adriaenssens E.M."/>
            <person name="Foster-Nyarko E."/>
            <person name="Jarju S."/>
            <person name="Secka A."/>
            <person name="Antonio M."/>
            <person name="Oren A."/>
            <person name="Chaudhuri R.R."/>
            <person name="La Ragione R."/>
            <person name="Hildebrand F."/>
            <person name="Pallen M.J."/>
        </authorList>
    </citation>
    <scope>NUCLEOTIDE SEQUENCE</scope>
    <source>
        <strain evidence="2">ChiSjej4B22-9803</strain>
    </source>
</reference>
<organism evidence="2 3">
    <name type="scientific">Candidatus Avimonoglobus intestinipullorum</name>
    <dbReference type="NCBI Taxonomy" id="2840699"/>
    <lineage>
        <taxon>Bacteria</taxon>
        <taxon>Bacillati</taxon>
        <taxon>Bacillota</taxon>
        <taxon>Clostridia</taxon>
        <taxon>Eubacteriales</taxon>
        <taxon>Candidatus Avimonoglobus</taxon>
    </lineage>
</organism>
<evidence type="ECO:0000256" key="1">
    <source>
        <dbReference type="SAM" id="Coils"/>
    </source>
</evidence>
<accession>A0A9D1S5Z9</accession>
<reference evidence="2" key="1">
    <citation type="submission" date="2020-10" db="EMBL/GenBank/DDBJ databases">
        <authorList>
            <person name="Gilroy R."/>
        </authorList>
    </citation>
    <scope>NUCLEOTIDE SEQUENCE</scope>
    <source>
        <strain evidence="2">ChiSjej4B22-9803</strain>
    </source>
</reference>
<dbReference type="EMBL" id="DVND01000109">
    <property type="protein sequence ID" value="HIU48529.1"/>
    <property type="molecule type" value="Genomic_DNA"/>
</dbReference>
<protein>
    <submittedName>
        <fullName evidence="2">Uncharacterized protein</fullName>
    </submittedName>
</protein>
<evidence type="ECO:0000313" key="3">
    <source>
        <dbReference type="Proteomes" id="UP000824111"/>
    </source>
</evidence>
<feature type="coiled-coil region" evidence="1">
    <location>
        <begin position="25"/>
        <end position="56"/>
    </location>
</feature>